<evidence type="ECO:0000256" key="1">
    <source>
        <dbReference type="SAM" id="SignalP"/>
    </source>
</evidence>
<dbReference type="PANTHER" id="PTHR34853">
    <property type="match status" value="1"/>
</dbReference>
<dbReference type="Gene3D" id="3.40.50.1820">
    <property type="entry name" value="alpha/beta hydrolase"/>
    <property type="match status" value="2"/>
</dbReference>
<dbReference type="PANTHER" id="PTHR34853:SF1">
    <property type="entry name" value="LIPASE 5"/>
    <property type="match status" value="1"/>
</dbReference>
<protein>
    <submittedName>
        <fullName evidence="2">Lipase</fullName>
    </submittedName>
</protein>
<dbReference type="OrthoDB" id="9798122at2"/>
<keyword evidence="3" id="KW-1185">Reference proteome</keyword>
<name>A0A379LYC6_9NOCA</name>
<dbReference type="InterPro" id="IPR029058">
    <property type="entry name" value="AB_hydrolase_fold"/>
</dbReference>
<dbReference type="GO" id="GO:0004806">
    <property type="term" value="F:triacylglycerol lipase activity"/>
    <property type="evidence" value="ECO:0007669"/>
    <property type="project" value="InterPro"/>
</dbReference>
<dbReference type="PROSITE" id="PS51257">
    <property type="entry name" value="PROKAR_LIPOPROTEIN"/>
    <property type="match status" value="1"/>
</dbReference>
<feature type="chain" id="PRO_5017086604" evidence="1">
    <location>
        <begin position="29"/>
        <end position="395"/>
    </location>
</feature>
<dbReference type="SUPFAM" id="SSF53474">
    <property type="entry name" value="alpha/beta-Hydrolases"/>
    <property type="match status" value="1"/>
</dbReference>
<gene>
    <name evidence="2" type="ORF">NCTC13296_01359</name>
</gene>
<proteinExistence type="predicted"/>
<dbReference type="Pfam" id="PF03583">
    <property type="entry name" value="LIP"/>
    <property type="match status" value="1"/>
</dbReference>
<dbReference type="GO" id="GO:0016042">
    <property type="term" value="P:lipid catabolic process"/>
    <property type="evidence" value="ECO:0007669"/>
    <property type="project" value="InterPro"/>
</dbReference>
<dbReference type="InterPro" id="IPR005152">
    <property type="entry name" value="Lipase_secreted"/>
</dbReference>
<feature type="signal peptide" evidence="1">
    <location>
        <begin position="1"/>
        <end position="28"/>
    </location>
</feature>
<dbReference type="PIRSF" id="PIRSF029171">
    <property type="entry name" value="Esterase_LipA"/>
    <property type="match status" value="1"/>
</dbReference>
<reference evidence="2 3" key="1">
    <citation type="submission" date="2018-06" db="EMBL/GenBank/DDBJ databases">
        <authorList>
            <consortium name="Pathogen Informatics"/>
            <person name="Doyle S."/>
        </authorList>
    </citation>
    <scope>NUCLEOTIDE SEQUENCE [LARGE SCALE GENOMIC DNA]</scope>
    <source>
        <strain evidence="2 3">NCTC13296</strain>
    </source>
</reference>
<evidence type="ECO:0000313" key="2">
    <source>
        <dbReference type="EMBL" id="SUE14516.1"/>
    </source>
</evidence>
<dbReference type="EMBL" id="UGVI01000001">
    <property type="protein sequence ID" value="SUE14516.1"/>
    <property type="molecule type" value="Genomic_DNA"/>
</dbReference>
<accession>A0A379LYC6</accession>
<sequence>MRTDSPRRISLLAALTAASLLTACGSAAEQDPVTDGREHGALLTSRSLSGPPKLPGAGRSEQITYLSQGPMGQDVVVSGSVSVPAGEVPEGGWPVISWAHGTTGVADACAPSSGSVPGSDGEYLRYVDETLDRFVRAGYAVAQTDYAGLGTPGVHPYINGDSEAAAVTDIVRAARRLDPDIGTVWYAAGHSQGGHAALFAADRGPDLAPELDLRGAVSIAPGNNLGDTVEYFAAGGPESRAVLGYLPLILLGAHAADEELSPYDYVTEKMTPLLDAAKGGCTDILWELAESVPLDEVIRPDADFAPLVSYLNEQNPDRLSPRVPTLILQGGGDTAVTEPGSAALVESLCAGGSPVGYTVYDGLEHVPTVPAAASDALAFFDALGEGRSPLQPCDR</sequence>
<dbReference type="RefSeq" id="WP_064064118.1">
    <property type="nucleotide sequence ID" value="NZ_LPZN01000028.1"/>
</dbReference>
<keyword evidence="1" id="KW-0732">Signal</keyword>
<organism evidence="2 3">
    <name type="scientific">Rhodococcus gordoniae</name>
    <dbReference type="NCBI Taxonomy" id="223392"/>
    <lineage>
        <taxon>Bacteria</taxon>
        <taxon>Bacillati</taxon>
        <taxon>Actinomycetota</taxon>
        <taxon>Actinomycetes</taxon>
        <taxon>Mycobacteriales</taxon>
        <taxon>Nocardiaceae</taxon>
        <taxon>Rhodococcus</taxon>
    </lineage>
</organism>
<dbReference type="AlphaFoldDB" id="A0A379LYC6"/>
<dbReference type="Proteomes" id="UP000254569">
    <property type="component" value="Unassembled WGS sequence"/>
</dbReference>
<evidence type="ECO:0000313" key="3">
    <source>
        <dbReference type="Proteomes" id="UP000254569"/>
    </source>
</evidence>